<evidence type="ECO:0000256" key="7">
    <source>
        <dbReference type="ARBA" id="ARBA00022741"/>
    </source>
</evidence>
<dbReference type="PROSITE" id="PS50112">
    <property type="entry name" value="PAS"/>
    <property type="match status" value="1"/>
</dbReference>
<evidence type="ECO:0000256" key="8">
    <source>
        <dbReference type="ARBA" id="ARBA00022777"/>
    </source>
</evidence>
<dbReference type="SMART" id="SM00388">
    <property type="entry name" value="HisKA"/>
    <property type="match status" value="1"/>
</dbReference>
<dbReference type="Gene3D" id="3.30.565.10">
    <property type="entry name" value="Histidine kinase-like ATPase, C-terminal domain"/>
    <property type="match status" value="1"/>
</dbReference>
<feature type="transmembrane region" description="Helical" evidence="13">
    <location>
        <begin position="40"/>
        <end position="59"/>
    </location>
</feature>
<keyword evidence="6 13" id="KW-0812">Transmembrane</keyword>
<accession>A0A2M7WZY3</accession>
<dbReference type="Pfam" id="PF00672">
    <property type="entry name" value="HAMP"/>
    <property type="match status" value="1"/>
</dbReference>
<evidence type="ECO:0000259" key="14">
    <source>
        <dbReference type="PROSITE" id="PS50109"/>
    </source>
</evidence>
<dbReference type="Proteomes" id="UP000231195">
    <property type="component" value="Unassembled WGS sequence"/>
</dbReference>
<dbReference type="Gene3D" id="6.10.340.10">
    <property type="match status" value="1"/>
</dbReference>
<evidence type="ECO:0000256" key="13">
    <source>
        <dbReference type="SAM" id="Phobius"/>
    </source>
</evidence>
<dbReference type="SUPFAM" id="SSF158472">
    <property type="entry name" value="HAMP domain-like"/>
    <property type="match status" value="1"/>
</dbReference>
<dbReference type="InterPro" id="IPR035965">
    <property type="entry name" value="PAS-like_dom_sf"/>
</dbReference>
<sequence>MSHNNPKQALYSLGLQHPLLTVMLYKMTGPKIFFSLRFKVLLMLIVIAVVPYIITQFIWEQSAAKLTYDYEAQLLETNTEYVSSTIEEFISEHEINLSSYTYETNQDPVSYIAPILSNYLENDSHTTFLATISEGKLSSFYSHSSNTPPPALVNSIDDISFATQSLEPTDKPIYLETLENNVLMYTKVIEITSDVKTTKIILVGGLDLNEVITTISTFATNDTSSWIIATVDGRPIYSPTNESYDPNTLLNIYRANNNEAEGDVRLVLDENGTPMQQTVLVVPYTYWNIIAIKPLSFFSQQSILNQSQALGAFAIVLIVVFISGFFFSRQLLNPLKDLVKGTEEIQKGNYNYKSNVHTFDELAGLSASFNQMSHEILKNQNELKNDAQTIEAERDKLTQIISGISDAVIVVDLNEKIVLFNKAAEDITGYKNSEVIETTIGKVLTFSSKETSLQTSEVCPINTTSSAGVIKTMSNITLTGKDKKLTIVNLAASHIQDGHIAKVGCILTLHDITQEAELEEMKLDFVSVAAHELRTPLTSIRGYLEFLNESTENLTNDQHRFIDRIQLSVNQLVGHVENLLNVSKIERGSVTINPVPTDWVSNMQSMAKDIDILAKSKGQSIHVEVPSRKLPLVIVDPTRMVEVVHNLLTNAINYSTEGNHTRIWFEVDQDMVITHIGDNGEGIPPEALKHLFTKFYRVGGKLSETSKGTGLGLYISKGIIELHKGEIWVQSKPGVGSIFSFSLPIAKKP</sequence>
<keyword evidence="12 13" id="KW-0472">Membrane</keyword>
<evidence type="ECO:0000259" key="15">
    <source>
        <dbReference type="PROSITE" id="PS50112"/>
    </source>
</evidence>
<dbReference type="GO" id="GO:0006355">
    <property type="term" value="P:regulation of DNA-templated transcription"/>
    <property type="evidence" value="ECO:0007669"/>
    <property type="project" value="InterPro"/>
</dbReference>
<comment type="subcellular location">
    <subcellularLocation>
        <location evidence="2">Membrane</location>
        <topology evidence="2">Multi-pass membrane protein</topology>
    </subcellularLocation>
</comment>
<feature type="domain" description="HAMP" evidence="16">
    <location>
        <begin position="329"/>
        <end position="381"/>
    </location>
</feature>
<dbReference type="Gene3D" id="1.10.287.130">
    <property type="match status" value="1"/>
</dbReference>
<evidence type="ECO:0000256" key="5">
    <source>
        <dbReference type="ARBA" id="ARBA00022679"/>
    </source>
</evidence>
<keyword evidence="7" id="KW-0547">Nucleotide-binding</keyword>
<evidence type="ECO:0000259" key="16">
    <source>
        <dbReference type="PROSITE" id="PS50885"/>
    </source>
</evidence>
<dbReference type="SUPFAM" id="SSF55874">
    <property type="entry name" value="ATPase domain of HSP90 chaperone/DNA topoisomerase II/histidine kinase"/>
    <property type="match status" value="1"/>
</dbReference>
<gene>
    <name evidence="17" type="ORF">CO179_05555</name>
</gene>
<dbReference type="GO" id="GO:0016020">
    <property type="term" value="C:membrane"/>
    <property type="evidence" value="ECO:0007669"/>
    <property type="project" value="UniProtKB-SubCell"/>
</dbReference>
<protein>
    <recommendedName>
        <fullName evidence="3">histidine kinase</fullName>
        <ecNumber evidence="3">2.7.13.3</ecNumber>
    </recommendedName>
</protein>
<evidence type="ECO:0000313" key="17">
    <source>
        <dbReference type="EMBL" id="PJA39274.1"/>
    </source>
</evidence>
<dbReference type="InterPro" id="IPR036097">
    <property type="entry name" value="HisK_dim/P_sf"/>
</dbReference>
<keyword evidence="10 13" id="KW-1133">Transmembrane helix</keyword>
<dbReference type="InterPro" id="IPR036890">
    <property type="entry name" value="HATPase_C_sf"/>
</dbReference>
<feature type="transmembrane region" description="Helical" evidence="13">
    <location>
        <begin position="309"/>
        <end position="327"/>
    </location>
</feature>
<evidence type="ECO:0000256" key="10">
    <source>
        <dbReference type="ARBA" id="ARBA00022989"/>
    </source>
</evidence>
<keyword evidence="8" id="KW-0418">Kinase</keyword>
<evidence type="ECO:0000313" key="18">
    <source>
        <dbReference type="Proteomes" id="UP000231195"/>
    </source>
</evidence>
<dbReference type="NCBIfam" id="TIGR00229">
    <property type="entry name" value="sensory_box"/>
    <property type="match status" value="1"/>
</dbReference>
<dbReference type="InterPro" id="IPR003661">
    <property type="entry name" value="HisK_dim/P_dom"/>
</dbReference>
<evidence type="ECO:0000256" key="6">
    <source>
        <dbReference type="ARBA" id="ARBA00022692"/>
    </source>
</evidence>
<dbReference type="InterPro" id="IPR003660">
    <property type="entry name" value="HAMP_dom"/>
</dbReference>
<dbReference type="SUPFAM" id="SSF47384">
    <property type="entry name" value="Homodimeric domain of signal transducing histidine kinase"/>
    <property type="match status" value="1"/>
</dbReference>
<dbReference type="Pfam" id="PF00512">
    <property type="entry name" value="HisKA"/>
    <property type="match status" value="1"/>
</dbReference>
<dbReference type="PANTHER" id="PTHR42878:SF7">
    <property type="entry name" value="SENSOR HISTIDINE KINASE GLRK"/>
    <property type="match status" value="1"/>
</dbReference>
<evidence type="ECO:0000256" key="2">
    <source>
        <dbReference type="ARBA" id="ARBA00004141"/>
    </source>
</evidence>
<dbReference type="GO" id="GO:0000156">
    <property type="term" value="F:phosphorelay response regulator activity"/>
    <property type="evidence" value="ECO:0007669"/>
    <property type="project" value="TreeGrafter"/>
</dbReference>
<dbReference type="AlphaFoldDB" id="A0A2M7WZY3"/>
<dbReference type="GO" id="GO:0005524">
    <property type="term" value="F:ATP binding"/>
    <property type="evidence" value="ECO:0007669"/>
    <property type="project" value="UniProtKB-KW"/>
</dbReference>
<evidence type="ECO:0000256" key="3">
    <source>
        <dbReference type="ARBA" id="ARBA00012438"/>
    </source>
</evidence>
<dbReference type="SMART" id="SM00304">
    <property type="entry name" value="HAMP"/>
    <property type="match status" value="1"/>
</dbReference>
<reference evidence="18" key="1">
    <citation type="submission" date="2017-09" db="EMBL/GenBank/DDBJ databases">
        <title>Depth-based differentiation of microbial function through sediment-hosted aquifers and enrichment of novel symbionts in the deep terrestrial subsurface.</title>
        <authorList>
            <person name="Probst A.J."/>
            <person name="Ladd B."/>
            <person name="Jarett J.K."/>
            <person name="Geller-Mcgrath D.E."/>
            <person name="Sieber C.M.K."/>
            <person name="Emerson J.B."/>
            <person name="Anantharaman K."/>
            <person name="Thomas B.C."/>
            <person name="Malmstrom R."/>
            <person name="Stieglmeier M."/>
            <person name="Klingl A."/>
            <person name="Woyke T."/>
            <person name="Ryan C.M."/>
            <person name="Banfield J.F."/>
        </authorList>
    </citation>
    <scope>NUCLEOTIDE SEQUENCE [LARGE SCALE GENOMIC DNA]</scope>
</reference>
<dbReference type="InterPro" id="IPR000014">
    <property type="entry name" value="PAS"/>
</dbReference>
<dbReference type="GO" id="GO:0007234">
    <property type="term" value="P:osmosensory signaling via phosphorelay pathway"/>
    <property type="evidence" value="ECO:0007669"/>
    <property type="project" value="TreeGrafter"/>
</dbReference>
<dbReference type="PROSITE" id="PS50109">
    <property type="entry name" value="HIS_KIN"/>
    <property type="match status" value="1"/>
</dbReference>
<dbReference type="CDD" id="cd00130">
    <property type="entry name" value="PAS"/>
    <property type="match status" value="1"/>
</dbReference>
<dbReference type="CDD" id="cd00075">
    <property type="entry name" value="HATPase"/>
    <property type="match status" value="1"/>
</dbReference>
<comment type="catalytic activity">
    <reaction evidence="1">
        <text>ATP + protein L-histidine = ADP + protein N-phospho-L-histidine.</text>
        <dbReference type="EC" id="2.7.13.3"/>
    </reaction>
</comment>
<dbReference type="EC" id="2.7.13.3" evidence="3"/>
<dbReference type="PRINTS" id="PR00344">
    <property type="entry name" value="BCTRLSENSOR"/>
</dbReference>
<dbReference type="InterPro" id="IPR003594">
    <property type="entry name" value="HATPase_dom"/>
</dbReference>
<evidence type="ECO:0000256" key="4">
    <source>
        <dbReference type="ARBA" id="ARBA00022553"/>
    </source>
</evidence>
<evidence type="ECO:0000256" key="11">
    <source>
        <dbReference type="ARBA" id="ARBA00023012"/>
    </source>
</evidence>
<name>A0A2M7WZY3_UNCKA</name>
<dbReference type="GO" id="GO:0000155">
    <property type="term" value="F:phosphorelay sensor kinase activity"/>
    <property type="evidence" value="ECO:0007669"/>
    <property type="project" value="InterPro"/>
</dbReference>
<comment type="caution">
    <text evidence="17">The sequence shown here is derived from an EMBL/GenBank/DDBJ whole genome shotgun (WGS) entry which is preliminary data.</text>
</comment>
<dbReference type="SMART" id="SM00387">
    <property type="entry name" value="HATPase_c"/>
    <property type="match status" value="1"/>
</dbReference>
<keyword evidence="5" id="KW-0808">Transferase</keyword>
<dbReference type="CDD" id="cd06225">
    <property type="entry name" value="HAMP"/>
    <property type="match status" value="1"/>
</dbReference>
<keyword evidence="4" id="KW-0597">Phosphoprotein</keyword>
<dbReference type="Pfam" id="PF02518">
    <property type="entry name" value="HATPase_c"/>
    <property type="match status" value="1"/>
</dbReference>
<feature type="domain" description="PAS" evidence="15">
    <location>
        <begin position="393"/>
        <end position="436"/>
    </location>
</feature>
<dbReference type="PROSITE" id="PS50885">
    <property type="entry name" value="HAMP"/>
    <property type="match status" value="1"/>
</dbReference>
<dbReference type="SUPFAM" id="SSF55785">
    <property type="entry name" value="PYP-like sensor domain (PAS domain)"/>
    <property type="match status" value="1"/>
</dbReference>
<dbReference type="GO" id="GO:0030295">
    <property type="term" value="F:protein kinase activator activity"/>
    <property type="evidence" value="ECO:0007669"/>
    <property type="project" value="TreeGrafter"/>
</dbReference>
<evidence type="ECO:0000256" key="1">
    <source>
        <dbReference type="ARBA" id="ARBA00000085"/>
    </source>
</evidence>
<dbReference type="InterPro" id="IPR004358">
    <property type="entry name" value="Sig_transdc_His_kin-like_C"/>
</dbReference>
<dbReference type="PANTHER" id="PTHR42878">
    <property type="entry name" value="TWO-COMPONENT HISTIDINE KINASE"/>
    <property type="match status" value="1"/>
</dbReference>
<keyword evidence="11" id="KW-0902">Two-component regulatory system</keyword>
<dbReference type="EMBL" id="PFWZ01000186">
    <property type="protein sequence ID" value="PJA39274.1"/>
    <property type="molecule type" value="Genomic_DNA"/>
</dbReference>
<dbReference type="Pfam" id="PF00989">
    <property type="entry name" value="PAS"/>
    <property type="match status" value="1"/>
</dbReference>
<dbReference type="InterPro" id="IPR013767">
    <property type="entry name" value="PAS_fold"/>
</dbReference>
<dbReference type="SMART" id="SM00091">
    <property type="entry name" value="PAS"/>
    <property type="match status" value="1"/>
</dbReference>
<keyword evidence="9" id="KW-0067">ATP-binding</keyword>
<dbReference type="Gene3D" id="3.30.450.20">
    <property type="entry name" value="PAS domain"/>
    <property type="match status" value="1"/>
</dbReference>
<feature type="domain" description="Histidine kinase" evidence="14">
    <location>
        <begin position="528"/>
        <end position="747"/>
    </location>
</feature>
<dbReference type="FunFam" id="3.30.565.10:FF:000006">
    <property type="entry name" value="Sensor histidine kinase WalK"/>
    <property type="match status" value="1"/>
</dbReference>
<evidence type="ECO:0000256" key="9">
    <source>
        <dbReference type="ARBA" id="ARBA00022840"/>
    </source>
</evidence>
<dbReference type="InterPro" id="IPR050351">
    <property type="entry name" value="BphY/WalK/GraS-like"/>
</dbReference>
<dbReference type="InterPro" id="IPR005467">
    <property type="entry name" value="His_kinase_dom"/>
</dbReference>
<evidence type="ECO:0000256" key="12">
    <source>
        <dbReference type="ARBA" id="ARBA00023136"/>
    </source>
</evidence>
<dbReference type="CDD" id="cd00082">
    <property type="entry name" value="HisKA"/>
    <property type="match status" value="1"/>
</dbReference>
<proteinExistence type="predicted"/>
<organism evidence="17 18">
    <name type="scientific">candidate division WWE3 bacterium CG_4_9_14_3_um_filter_39_7</name>
    <dbReference type="NCBI Taxonomy" id="1975080"/>
    <lineage>
        <taxon>Bacteria</taxon>
        <taxon>Katanobacteria</taxon>
    </lineage>
</organism>